<protein>
    <submittedName>
        <fullName evidence="1">Four helix bundle protein</fullName>
    </submittedName>
</protein>
<accession>A0A1M4W723</accession>
<dbReference type="AlphaFoldDB" id="A0A1M4W723"/>
<dbReference type="InterPro" id="IPR012657">
    <property type="entry name" value="23S_rRNA-intervening_sequence"/>
</dbReference>
<dbReference type="Proteomes" id="UP000184147">
    <property type="component" value="Unassembled WGS sequence"/>
</dbReference>
<dbReference type="RefSeq" id="WP_073360513.1">
    <property type="nucleotide sequence ID" value="NZ_FQVQ01000001.1"/>
</dbReference>
<proteinExistence type="predicted"/>
<dbReference type="SUPFAM" id="SSF158446">
    <property type="entry name" value="IVS-encoded protein-like"/>
    <property type="match status" value="1"/>
</dbReference>
<organism evidence="1 2">
    <name type="scientific">Flavobacterium fontis</name>
    <dbReference type="NCBI Taxonomy" id="1124188"/>
    <lineage>
        <taxon>Bacteria</taxon>
        <taxon>Pseudomonadati</taxon>
        <taxon>Bacteroidota</taxon>
        <taxon>Flavobacteriia</taxon>
        <taxon>Flavobacteriales</taxon>
        <taxon>Flavobacteriaceae</taxon>
        <taxon>Flavobacterium</taxon>
    </lineage>
</organism>
<name>A0A1M4W723_9FLAO</name>
<dbReference type="EMBL" id="FQVQ01000001">
    <property type="protein sequence ID" value="SHE77016.1"/>
    <property type="molecule type" value="Genomic_DNA"/>
</dbReference>
<gene>
    <name evidence="1" type="ORF">SAMN05444377_101196</name>
</gene>
<dbReference type="STRING" id="1124188.SAMN05444377_101196"/>
<dbReference type="NCBIfam" id="TIGR02436">
    <property type="entry name" value="four helix bundle protein"/>
    <property type="match status" value="1"/>
</dbReference>
<dbReference type="OrthoDB" id="9811959at2"/>
<sequence length="130" mass="15433">MNMYHDPEIWERSRQFCSDLYQLTATDSYYQTFYYTPILRQIAVLVPTHIMLAYQAPKPDVFIRHLDFTLGAAYELRTLLMFNVLLDFEEISPNRPLIHKINILIASINLLRERVQTGRAPRSKRTILWT</sequence>
<dbReference type="InterPro" id="IPR036583">
    <property type="entry name" value="23S_rRNA_IVS_sf"/>
</dbReference>
<evidence type="ECO:0000313" key="1">
    <source>
        <dbReference type="EMBL" id="SHE77016.1"/>
    </source>
</evidence>
<dbReference type="Gene3D" id="1.20.1440.60">
    <property type="entry name" value="23S rRNA-intervening sequence"/>
    <property type="match status" value="1"/>
</dbReference>
<reference evidence="1 2" key="1">
    <citation type="submission" date="2016-11" db="EMBL/GenBank/DDBJ databases">
        <authorList>
            <person name="Jaros S."/>
            <person name="Januszkiewicz K."/>
            <person name="Wedrychowicz H."/>
        </authorList>
    </citation>
    <scope>NUCLEOTIDE SEQUENCE [LARGE SCALE GENOMIC DNA]</scope>
    <source>
        <strain evidence="1 2">DSM 25660</strain>
    </source>
</reference>
<keyword evidence="2" id="KW-1185">Reference proteome</keyword>
<evidence type="ECO:0000313" key="2">
    <source>
        <dbReference type="Proteomes" id="UP000184147"/>
    </source>
</evidence>